<evidence type="ECO:0000313" key="3">
    <source>
        <dbReference type="Proteomes" id="UP001219759"/>
    </source>
</evidence>
<dbReference type="EMBL" id="OQ190481">
    <property type="protein sequence ID" value="WDS52077.1"/>
    <property type="molecule type" value="Genomic_DNA"/>
</dbReference>
<keyword evidence="3" id="KW-1185">Reference proteome</keyword>
<dbReference type="Pfam" id="PF23773">
    <property type="entry name" value="DUF7169"/>
    <property type="match status" value="1"/>
</dbReference>
<name>A0AAE9ZPA5_9CAUD</name>
<organism evidence="2 3">
    <name type="scientific">Microbacterium phage Caron</name>
    <dbReference type="NCBI Taxonomy" id="3028494"/>
    <lineage>
        <taxon>Viruses</taxon>
        <taxon>Duplodnaviria</taxon>
        <taxon>Heunggongvirae</taxon>
        <taxon>Uroviricota</taxon>
        <taxon>Caudoviricetes</taxon>
        <taxon>Casidaviridae</taxon>
        <taxon>Barnstormervirus</taxon>
        <taxon>Barnstormervirus caron</taxon>
    </lineage>
</organism>
<accession>A0AAE9ZPA5</accession>
<feature type="region of interest" description="Disordered" evidence="1">
    <location>
        <begin position="29"/>
        <end position="60"/>
    </location>
</feature>
<proteinExistence type="predicted"/>
<gene>
    <name evidence="2" type="primary">51</name>
    <name evidence="2" type="ORF">SEA_CARON_51</name>
</gene>
<feature type="compositionally biased region" description="Basic and acidic residues" evidence="1">
    <location>
        <begin position="43"/>
        <end position="60"/>
    </location>
</feature>
<evidence type="ECO:0000256" key="1">
    <source>
        <dbReference type="SAM" id="MobiDB-lite"/>
    </source>
</evidence>
<dbReference type="InterPro" id="IPR055593">
    <property type="entry name" value="DUF7169"/>
</dbReference>
<sequence length="105" mass="11252">MTTPTTAERIRTTGEAVTRLVHALAHAAEVQFDRPAGPSTRGETPERAKGGVSRPTEDIATDERRLRLRAAVLEAELELEGMETTALATATKLEDALTGWAGVRA</sequence>
<dbReference type="Proteomes" id="UP001219759">
    <property type="component" value="Segment"/>
</dbReference>
<evidence type="ECO:0000313" key="2">
    <source>
        <dbReference type="EMBL" id="WDS52077.1"/>
    </source>
</evidence>
<protein>
    <submittedName>
        <fullName evidence="2">Uncharacterized protein</fullName>
    </submittedName>
</protein>
<reference evidence="3" key="1">
    <citation type="submission" date="2023-01" db="EMBL/GenBank/DDBJ databases">
        <authorList>
            <person name="Bendele M."/>
            <person name="Baldwin A.R."/>
            <person name="Chauncey H.A."/>
            <person name="Connelly K.A."/>
            <person name="Daniel I."/>
            <person name="Fitzgerald E.B."/>
            <person name="McKinney B.E."/>
            <person name="Murray D.M."/>
            <person name="Parshall S."/>
            <person name="Stokes L.T."/>
            <person name="Tanaka K.N."/>
            <person name="Vinson E.C."/>
            <person name="Klevikis C."/>
            <person name="Temple L."/>
            <person name="Utz L."/>
            <person name="Rinehart C.A."/>
            <person name="Garlena R.A."/>
            <person name="Russell D.A."/>
            <person name="Jacobs-Sera D."/>
            <person name="Hatfull G.F."/>
        </authorList>
    </citation>
    <scope>NUCLEOTIDE SEQUENCE [LARGE SCALE GENOMIC DNA]</scope>
</reference>